<dbReference type="GO" id="GO:0004594">
    <property type="term" value="F:pantothenate kinase activity"/>
    <property type="evidence" value="ECO:0007669"/>
    <property type="project" value="TreeGrafter"/>
</dbReference>
<dbReference type="PANTHER" id="PTHR12280:SF20">
    <property type="entry name" value="4'-PHOSPHOPANTETHEINE PHOSPHATASE"/>
    <property type="match status" value="1"/>
</dbReference>
<dbReference type="GO" id="GO:0015937">
    <property type="term" value="P:coenzyme A biosynthetic process"/>
    <property type="evidence" value="ECO:0007669"/>
    <property type="project" value="UniProtKB-KW"/>
</dbReference>
<dbReference type="InterPro" id="IPR043129">
    <property type="entry name" value="ATPase_NBD"/>
</dbReference>
<dbReference type="GO" id="GO:0005634">
    <property type="term" value="C:nucleus"/>
    <property type="evidence" value="ECO:0007669"/>
    <property type="project" value="TreeGrafter"/>
</dbReference>
<dbReference type="GO" id="GO:0005829">
    <property type="term" value="C:cytosol"/>
    <property type="evidence" value="ECO:0007669"/>
    <property type="project" value="TreeGrafter"/>
</dbReference>
<gene>
    <name evidence="4" type="ORF">GGI25_001019</name>
</gene>
<protein>
    <recommendedName>
        <fullName evidence="6">Pantothenate kinase</fullName>
    </recommendedName>
</protein>
<keyword evidence="3" id="KW-0173">Coenzyme A biosynthesis</keyword>
<dbReference type="EMBL" id="JANBTW010000007">
    <property type="protein sequence ID" value="KAJ2680128.1"/>
    <property type="molecule type" value="Genomic_DNA"/>
</dbReference>
<dbReference type="Gene3D" id="3.30.420.40">
    <property type="match status" value="1"/>
</dbReference>
<dbReference type="SUPFAM" id="SSF53067">
    <property type="entry name" value="Actin-like ATPase domain"/>
    <property type="match status" value="2"/>
</dbReference>
<comment type="caution">
    <text evidence="4">The sequence shown here is derived from an EMBL/GenBank/DDBJ whole genome shotgun (WGS) entry which is preliminary data.</text>
</comment>
<dbReference type="Pfam" id="PF03630">
    <property type="entry name" value="Fumble"/>
    <property type="match status" value="2"/>
</dbReference>
<dbReference type="PANTHER" id="PTHR12280">
    <property type="entry name" value="PANTOTHENATE KINASE"/>
    <property type="match status" value="1"/>
</dbReference>
<evidence type="ECO:0008006" key="6">
    <source>
        <dbReference type="Google" id="ProtNLM"/>
    </source>
</evidence>
<evidence type="ECO:0000256" key="1">
    <source>
        <dbReference type="ARBA" id="ARBA00022741"/>
    </source>
</evidence>
<name>A0A9W8GBF6_9FUNG</name>
<dbReference type="OrthoDB" id="539213at2759"/>
<proteinExistence type="predicted"/>
<dbReference type="GO" id="GO:0005524">
    <property type="term" value="F:ATP binding"/>
    <property type="evidence" value="ECO:0007669"/>
    <property type="project" value="UniProtKB-KW"/>
</dbReference>
<keyword evidence="2" id="KW-0067">ATP-binding</keyword>
<dbReference type="Proteomes" id="UP001151518">
    <property type="component" value="Unassembled WGS sequence"/>
</dbReference>
<evidence type="ECO:0000256" key="3">
    <source>
        <dbReference type="ARBA" id="ARBA00022993"/>
    </source>
</evidence>
<dbReference type="AlphaFoldDB" id="A0A9W8GBF6"/>
<dbReference type="Gene3D" id="6.10.10.60">
    <property type="match status" value="1"/>
</dbReference>
<keyword evidence="1" id="KW-0547">Nucleotide-binding</keyword>
<evidence type="ECO:0000313" key="4">
    <source>
        <dbReference type="EMBL" id="KAJ2680128.1"/>
    </source>
</evidence>
<evidence type="ECO:0000256" key="2">
    <source>
        <dbReference type="ARBA" id="ARBA00022840"/>
    </source>
</evidence>
<evidence type="ECO:0000313" key="5">
    <source>
        <dbReference type="Proteomes" id="UP001151518"/>
    </source>
</evidence>
<dbReference type="InterPro" id="IPR004567">
    <property type="entry name" value="Type_II_PanK"/>
</dbReference>
<sequence length="369" mass="38638">MATAVEHSVVGEMSGEQRVSIGMDVGGSLAKFVLFEEPEEGTDGSSSRHPLEDYIRKAVASEARSADRSSLPEGWFAQAIRPGSSQGSNDDERQDSTALYALRLPTSDLPELFNRVGAQNAGDLRLRVAATGGGTLKFKAELEEQLRVEIAFVHELKAIARGLPKVAGQRPSPALLCSVGTGVSLIHISDSNGGFERVSGSGIGASTFWNLARRLTSYTDFEAAVTQPGDAQKVDVLVGDVYGVETSREIGMPPELVAGFLGKLGAPGVADRDVVAALLRMFTNNLGQLAVFQARLLELSEVWFCGGCFGASEADEGSGAGRVVRRAVADAVGFWSAGKVKALFPGNASFLGAVGAATEASNSGSSKEQ</sequence>
<reference evidence="4" key="1">
    <citation type="submission" date="2022-07" db="EMBL/GenBank/DDBJ databases">
        <title>Phylogenomic reconstructions and comparative analyses of Kickxellomycotina fungi.</title>
        <authorList>
            <person name="Reynolds N.K."/>
            <person name="Stajich J.E."/>
            <person name="Barry K."/>
            <person name="Grigoriev I.V."/>
            <person name="Crous P."/>
            <person name="Smith M.E."/>
        </authorList>
    </citation>
    <scope>NUCLEOTIDE SEQUENCE</scope>
    <source>
        <strain evidence="4">NRRL 3115</strain>
    </source>
</reference>
<accession>A0A9W8GBF6</accession>
<organism evidence="4 5">
    <name type="scientific">Coemansia spiralis</name>
    <dbReference type="NCBI Taxonomy" id="417178"/>
    <lineage>
        <taxon>Eukaryota</taxon>
        <taxon>Fungi</taxon>
        <taxon>Fungi incertae sedis</taxon>
        <taxon>Zoopagomycota</taxon>
        <taxon>Kickxellomycotina</taxon>
        <taxon>Kickxellomycetes</taxon>
        <taxon>Kickxellales</taxon>
        <taxon>Kickxellaceae</taxon>
        <taxon>Coemansia</taxon>
    </lineage>
</organism>